<sequence>MEGAMPDFVQSCWTHETDQTINYCLTEDTGKLPWLPQQPTLSCPVLPDGTCVQVSTSPLQPEDGFGCVLNTQHTGVESAPRKRKLRFTSPGPPKRSRLRREIEELINDVDEDSDCDEGHKELLDTTVLLQMQMVAMKLQQRQKIEHLKLIEELKQENRMLAETVREQSKKHAALLQGVILPRCNEMRRHWDSVVYETQQGLQLGGI</sequence>
<protein>
    <submittedName>
        <fullName evidence="1">Uncharacterized protein</fullName>
    </submittedName>
</protein>
<keyword evidence="2" id="KW-1185">Reference proteome</keyword>
<evidence type="ECO:0000313" key="2">
    <source>
        <dbReference type="Proteomes" id="UP001172386"/>
    </source>
</evidence>
<gene>
    <name evidence="1" type="ORF">H2198_006252</name>
</gene>
<name>A0ACC3A3K2_9EURO</name>
<evidence type="ECO:0000313" key="1">
    <source>
        <dbReference type="EMBL" id="KAJ9654734.1"/>
    </source>
</evidence>
<dbReference type="Proteomes" id="UP001172386">
    <property type="component" value="Unassembled WGS sequence"/>
</dbReference>
<proteinExistence type="predicted"/>
<reference evidence="1" key="1">
    <citation type="submission" date="2022-10" db="EMBL/GenBank/DDBJ databases">
        <title>Culturing micro-colonial fungi from biological soil crusts in the Mojave desert and describing Neophaeococcomyces mojavensis, and introducing the new genera and species Taxawa tesnikishii.</title>
        <authorList>
            <person name="Kurbessoian T."/>
            <person name="Stajich J.E."/>
        </authorList>
    </citation>
    <scope>NUCLEOTIDE SEQUENCE</scope>
    <source>
        <strain evidence="1">JES_112</strain>
    </source>
</reference>
<comment type="caution">
    <text evidence="1">The sequence shown here is derived from an EMBL/GenBank/DDBJ whole genome shotgun (WGS) entry which is preliminary data.</text>
</comment>
<accession>A0ACC3A3K2</accession>
<dbReference type="EMBL" id="JAPDRQ010000113">
    <property type="protein sequence ID" value="KAJ9654734.1"/>
    <property type="molecule type" value="Genomic_DNA"/>
</dbReference>
<organism evidence="1 2">
    <name type="scientific">Neophaeococcomyces mojaviensis</name>
    <dbReference type="NCBI Taxonomy" id="3383035"/>
    <lineage>
        <taxon>Eukaryota</taxon>
        <taxon>Fungi</taxon>
        <taxon>Dikarya</taxon>
        <taxon>Ascomycota</taxon>
        <taxon>Pezizomycotina</taxon>
        <taxon>Eurotiomycetes</taxon>
        <taxon>Chaetothyriomycetidae</taxon>
        <taxon>Chaetothyriales</taxon>
        <taxon>Chaetothyriales incertae sedis</taxon>
        <taxon>Neophaeococcomyces</taxon>
    </lineage>
</organism>